<feature type="compositionally biased region" description="Basic and acidic residues" evidence="1">
    <location>
        <begin position="67"/>
        <end position="76"/>
    </location>
</feature>
<proteinExistence type="predicted"/>
<evidence type="ECO:0000313" key="2">
    <source>
        <dbReference type="EMBL" id="QRC95601.1"/>
    </source>
</evidence>
<evidence type="ECO:0000313" key="3">
    <source>
        <dbReference type="Proteomes" id="UP000663193"/>
    </source>
</evidence>
<protein>
    <submittedName>
        <fullName evidence="2">Uncharacterized protein</fullName>
    </submittedName>
</protein>
<organism evidence="2 3">
    <name type="scientific">Phaeosphaeria nodorum (strain SN15 / ATCC MYA-4574 / FGSC 10173)</name>
    <name type="common">Glume blotch fungus</name>
    <name type="synonym">Parastagonospora nodorum</name>
    <dbReference type="NCBI Taxonomy" id="321614"/>
    <lineage>
        <taxon>Eukaryota</taxon>
        <taxon>Fungi</taxon>
        <taxon>Dikarya</taxon>
        <taxon>Ascomycota</taxon>
        <taxon>Pezizomycotina</taxon>
        <taxon>Dothideomycetes</taxon>
        <taxon>Pleosporomycetidae</taxon>
        <taxon>Pleosporales</taxon>
        <taxon>Pleosporineae</taxon>
        <taxon>Phaeosphaeriaceae</taxon>
        <taxon>Parastagonospora</taxon>
    </lineage>
</organism>
<dbReference type="Proteomes" id="UP000663193">
    <property type="component" value="Chromosome 5"/>
</dbReference>
<name>A0A7U2EZ91_PHANO</name>
<sequence>MSLGGQSSTACGSSPAGCGGISTGGVSSSTNCGGEASGTSSSFIGNPGGGVNPSSFEPKTLSPEEIQADKEAHDKKLAEAKQRWTQRIAKARGLTRDVGLGVRLLLTKTKLAAKKIAKGKF</sequence>
<feature type="region of interest" description="Disordered" evidence="1">
    <location>
        <begin position="22"/>
        <end position="76"/>
    </location>
</feature>
<dbReference type="EMBL" id="CP069027">
    <property type="protein sequence ID" value="QRC95601.1"/>
    <property type="molecule type" value="Genomic_DNA"/>
</dbReference>
<gene>
    <name evidence="2" type="ORF">JI435_432480</name>
</gene>
<evidence type="ECO:0000256" key="1">
    <source>
        <dbReference type="SAM" id="MobiDB-lite"/>
    </source>
</evidence>
<dbReference type="AlphaFoldDB" id="A0A7U2EZ91"/>
<reference evidence="3" key="1">
    <citation type="journal article" date="2021" name="BMC Genomics">
        <title>Chromosome-level genome assembly and manually-curated proteome of model necrotroph Parastagonospora nodorum Sn15 reveals a genome-wide trove of candidate effector homologs, and redundancy of virulence-related functions within an accessory chromosome.</title>
        <authorList>
            <person name="Bertazzoni S."/>
            <person name="Jones D.A.B."/>
            <person name="Phan H.T."/>
            <person name="Tan K.-C."/>
            <person name="Hane J.K."/>
        </authorList>
    </citation>
    <scope>NUCLEOTIDE SEQUENCE [LARGE SCALE GENOMIC DNA]</scope>
    <source>
        <strain evidence="3">SN15 / ATCC MYA-4574 / FGSC 10173)</strain>
    </source>
</reference>
<accession>A0A7U2EZ91</accession>
<keyword evidence="3" id="KW-1185">Reference proteome</keyword>
<dbReference type="VEuPathDB" id="FungiDB:JI435_432480"/>